<protein>
    <recommendedName>
        <fullName evidence="3">Beta-barrel porin 2</fullName>
    </recommendedName>
</protein>
<gene>
    <name evidence="1" type="ORF">C8J26_3425</name>
</gene>
<comment type="caution">
    <text evidence="1">The sequence shown here is derived from an EMBL/GenBank/DDBJ whole genome shotgun (WGS) entry which is preliminary data.</text>
</comment>
<organism evidence="1 2">
    <name type="scientific">Sphingomonas aurantiaca</name>
    <dbReference type="NCBI Taxonomy" id="185949"/>
    <lineage>
        <taxon>Bacteria</taxon>
        <taxon>Pseudomonadati</taxon>
        <taxon>Pseudomonadota</taxon>
        <taxon>Alphaproteobacteria</taxon>
        <taxon>Sphingomonadales</taxon>
        <taxon>Sphingomonadaceae</taxon>
        <taxon>Sphingomonas</taxon>
    </lineage>
</organism>
<evidence type="ECO:0008006" key="3">
    <source>
        <dbReference type="Google" id="ProtNLM"/>
    </source>
</evidence>
<accession>A0A2T5GID5</accession>
<dbReference type="EMBL" id="QAOG01000006">
    <property type="protein sequence ID" value="PTQ59098.1"/>
    <property type="molecule type" value="Genomic_DNA"/>
</dbReference>
<dbReference type="AlphaFoldDB" id="A0A2T5GID5"/>
<sequence>MARVTCLSYRDLRVERLAVLTALALQTASQGTAQSTSRTAITVDATTEAASNPLLRSGKDNGAVIAELSIMPQYKVTDERGNTLDLDAVATVRSYSRLYPTYVLGSVTAVRGFRQSERLSGTATLGVVRDLPVDLPTTGIDALVAPQSIRTTINGAANLEWRPDSRTTIAPAISALRATYGGDTVLRATRSGQAQLAYGRLVAARTTIGFRPLFAISQTAGQPTLERYALVGTVEHGLSSVMRLNFDLGVEYLPAVRDARLQTASRGAATYVVGSLRLCRETLRLDACIAGELGSQVSALDGFQRARSLHTSVSYRLDERKTLAVLLDYQRISAPRGQAALSAAGGGRFEAGSALARMSWRLTPTLTGSGEAGYIMRRSDIVGRVRSSYVGLRLRLEPRLR</sequence>
<proteinExistence type="predicted"/>
<evidence type="ECO:0000313" key="1">
    <source>
        <dbReference type="EMBL" id="PTQ59098.1"/>
    </source>
</evidence>
<reference evidence="1 2" key="1">
    <citation type="submission" date="2018-04" db="EMBL/GenBank/DDBJ databases">
        <title>Genomic Encyclopedia of Type Strains, Phase III (KMG-III): the genomes of soil and plant-associated and newly described type strains.</title>
        <authorList>
            <person name="Whitman W."/>
        </authorList>
    </citation>
    <scope>NUCLEOTIDE SEQUENCE [LARGE SCALE GENOMIC DNA]</scope>
    <source>
        <strain evidence="1 2">MA101b</strain>
    </source>
</reference>
<keyword evidence="2" id="KW-1185">Reference proteome</keyword>
<evidence type="ECO:0000313" key="2">
    <source>
        <dbReference type="Proteomes" id="UP000244189"/>
    </source>
</evidence>
<name>A0A2T5GID5_9SPHN</name>
<dbReference type="Proteomes" id="UP000244189">
    <property type="component" value="Unassembled WGS sequence"/>
</dbReference>